<name>A0A1J5Q207_9ZZZZ</name>
<evidence type="ECO:0000313" key="1">
    <source>
        <dbReference type="EMBL" id="OIQ74039.1"/>
    </source>
</evidence>
<dbReference type="PROSITE" id="PS51257">
    <property type="entry name" value="PROKAR_LIPOPROTEIN"/>
    <property type="match status" value="1"/>
</dbReference>
<comment type="caution">
    <text evidence="1">The sequence shown here is derived from an EMBL/GenBank/DDBJ whole genome shotgun (WGS) entry which is preliminary data.</text>
</comment>
<dbReference type="PANTHER" id="PTHR35040:SF9">
    <property type="entry name" value="4-LIKE CELL SURFACE PROTEIN, PUTATIVE (AFU_ORTHOLOGUE AFUA_4G14080)-RELATED"/>
    <property type="match status" value="1"/>
</dbReference>
<accession>A0A1J5Q207</accession>
<dbReference type="EMBL" id="MLJW01002646">
    <property type="protein sequence ID" value="OIQ74039.1"/>
    <property type="molecule type" value="Genomic_DNA"/>
</dbReference>
<dbReference type="InterPro" id="IPR021986">
    <property type="entry name" value="Spherulin4"/>
</dbReference>
<sequence length="306" mass="30884">MNGRRKTGRLSLRVASTLALTAMLAACGGGGSASPAGAASGAAATPVAAQRKPMGLLIPLYAYPLTYSGSGVTRVTVVNPAWTAVAMGAASVPTVAVINPSSGPAACSDPPTATLAAFQQSIAQLQAADVTVLGYVHTSYGQRGQALVLQDVQTYAHCYGVDGIFFDEVPNTTGDASYYAAVSSAARAAIKPQSGKPALVVINPGSYPGLAVAQTADITVMHESADLNLPPVPAALASLPPSRYAYMAYGIGQPVQAALSALFSRGIAYVDLTDQGTGGTDPWTNLATGYAGLVQAVQGLNQTLAP</sequence>
<dbReference type="Pfam" id="PF12138">
    <property type="entry name" value="Spherulin4"/>
    <property type="match status" value="1"/>
</dbReference>
<proteinExistence type="predicted"/>
<protein>
    <submittedName>
        <fullName evidence="1">Spherulation-specific family 4</fullName>
    </submittedName>
</protein>
<organism evidence="1">
    <name type="scientific">mine drainage metagenome</name>
    <dbReference type="NCBI Taxonomy" id="410659"/>
    <lineage>
        <taxon>unclassified sequences</taxon>
        <taxon>metagenomes</taxon>
        <taxon>ecological metagenomes</taxon>
    </lineage>
</organism>
<dbReference type="PANTHER" id="PTHR35040">
    <property type="match status" value="1"/>
</dbReference>
<reference evidence="1" key="1">
    <citation type="submission" date="2016-10" db="EMBL/GenBank/DDBJ databases">
        <title>Sequence of Gallionella enrichment culture.</title>
        <authorList>
            <person name="Poehlein A."/>
            <person name="Muehling M."/>
            <person name="Daniel R."/>
        </authorList>
    </citation>
    <scope>NUCLEOTIDE SEQUENCE</scope>
</reference>
<gene>
    <name evidence="1" type="ORF">GALL_443200</name>
</gene>
<dbReference type="AlphaFoldDB" id="A0A1J5Q207"/>